<comment type="similarity">
    <text evidence="1">Belongs to the 4-hydroxybenzoyl-CoA thioesterase family.</text>
</comment>
<evidence type="ECO:0000256" key="2">
    <source>
        <dbReference type="ARBA" id="ARBA00022801"/>
    </source>
</evidence>
<dbReference type="CDD" id="cd00586">
    <property type="entry name" value="4HBT"/>
    <property type="match status" value="1"/>
</dbReference>
<accession>A0A4R2EGH0</accession>
<evidence type="ECO:0000256" key="1">
    <source>
        <dbReference type="ARBA" id="ARBA00005953"/>
    </source>
</evidence>
<dbReference type="EMBL" id="SLWB01000007">
    <property type="protein sequence ID" value="TCN67653.1"/>
    <property type="molecule type" value="Genomic_DNA"/>
</dbReference>
<dbReference type="InterPro" id="IPR029069">
    <property type="entry name" value="HotDog_dom_sf"/>
</dbReference>
<dbReference type="InterPro" id="IPR050563">
    <property type="entry name" value="4-hydroxybenzoyl-CoA_TE"/>
</dbReference>
<reference evidence="3 4" key="1">
    <citation type="submission" date="2019-03" db="EMBL/GenBank/DDBJ databases">
        <title>Genomic Encyclopedia of Archaeal and Bacterial Type Strains, Phase II (KMG-II): from individual species to whole genera.</title>
        <authorList>
            <person name="Goeker M."/>
        </authorList>
    </citation>
    <scope>NUCLEOTIDE SEQUENCE [LARGE SCALE GENOMIC DNA]</scope>
    <source>
        <strain evidence="3 4">RL-C</strain>
    </source>
</reference>
<dbReference type="Gene3D" id="3.10.129.10">
    <property type="entry name" value="Hotdog Thioesterase"/>
    <property type="match status" value="1"/>
</dbReference>
<dbReference type="AlphaFoldDB" id="A0A4R2EGH0"/>
<dbReference type="SUPFAM" id="SSF54637">
    <property type="entry name" value="Thioesterase/thiol ester dehydrase-isomerase"/>
    <property type="match status" value="1"/>
</dbReference>
<dbReference type="RefSeq" id="WP_165877041.1">
    <property type="nucleotide sequence ID" value="NZ_SLWB01000007.1"/>
</dbReference>
<comment type="caution">
    <text evidence="3">The sequence shown here is derived from an EMBL/GenBank/DDBJ whole genome shotgun (WGS) entry which is preliminary data.</text>
</comment>
<keyword evidence="2 3" id="KW-0378">Hydrolase</keyword>
<dbReference type="GO" id="GO:0047617">
    <property type="term" value="F:fatty acyl-CoA hydrolase activity"/>
    <property type="evidence" value="ECO:0007669"/>
    <property type="project" value="TreeGrafter"/>
</dbReference>
<evidence type="ECO:0000313" key="4">
    <source>
        <dbReference type="Proteomes" id="UP000294830"/>
    </source>
</evidence>
<dbReference type="Pfam" id="PF13279">
    <property type="entry name" value="4HBT_2"/>
    <property type="match status" value="1"/>
</dbReference>
<evidence type="ECO:0000313" key="3">
    <source>
        <dbReference type="EMBL" id="TCN67653.1"/>
    </source>
</evidence>
<sequence length="143" mass="16159">MESNASFRSIIPIQVRFSDVDMLGHVSNTVYQNYYDAGKVHYFDEVLPEIDFVTIGLVGASIKIDYLKPIYMRTKILVETHVTHVGNKSLTMGHQLVEEETGEVLSTCSVVLVCYNIKDKISMPIPESWKLKIAAYDKDATIK</sequence>
<keyword evidence="4" id="KW-1185">Reference proteome</keyword>
<gene>
    <name evidence="3" type="ORF">CLV25_107112</name>
</gene>
<dbReference type="Proteomes" id="UP000294830">
    <property type="component" value="Unassembled WGS sequence"/>
</dbReference>
<protein>
    <submittedName>
        <fullName evidence="3">Acyl-CoA thioester hydrolase</fullName>
    </submittedName>
</protein>
<proteinExistence type="inferred from homology"/>
<name>A0A4R2EGH0_9BACT</name>
<organism evidence="3 4">
    <name type="scientific">Acetobacteroides hydrogenigenes</name>
    <dbReference type="NCBI Taxonomy" id="979970"/>
    <lineage>
        <taxon>Bacteria</taxon>
        <taxon>Pseudomonadati</taxon>
        <taxon>Bacteroidota</taxon>
        <taxon>Bacteroidia</taxon>
        <taxon>Bacteroidales</taxon>
        <taxon>Rikenellaceae</taxon>
        <taxon>Acetobacteroides</taxon>
    </lineage>
</organism>
<dbReference type="PANTHER" id="PTHR31793:SF27">
    <property type="entry name" value="NOVEL THIOESTERASE SUPERFAMILY DOMAIN AND SAPOSIN A-TYPE DOMAIN CONTAINING PROTEIN (0610012H03RIK)"/>
    <property type="match status" value="1"/>
</dbReference>
<dbReference type="PANTHER" id="PTHR31793">
    <property type="entry name" value="4-HYDROXYBENZOYL-COA THIOESTERASE FAMILY MEMBER"/>
    <property type="match status" value="1"/>
</dbReference>